<feature type="coiled-coil region" evidence="1">
    <location>
        <begin position="49"/>
        <end position="104"/>
    </location>
</feature>
<dbReference type="EMBL" id="JANPWB010000006">
    <property type="protein sequence ID" value="KAJ1177445.1"/>
    <property type="molecule type" value="Genomic_DNA"/>
</dbReference>
<organism evidence="3 4">
    <name type="scientific">Pleurodeles waltl</name>
    <name type="common">Iberian ribbed newt</name>
    <dbReference type="NCBI Taxonomy" id="8319"/>
    <lineage>
        <taxon>Eukaryota</taxon>
        <taxon>Metazoa</taxon>
        <taxon>Chordata</taxon>
        <taxon>Craniata</taxon>
        <taxon>Vertebrata</taxon>
        <taxon>Euteleostomi</taxon>
        <taxon>Amphibia</taxon>
        <taxon>Batrachia</taxon>
        <taxon>Caudata</taxon>
        <taxon>Salamandroidea</taxon>
        <taxon>Salamandridae</taxon>
        <taxon>Pleurodelinae</taxon>
        <taxon>Pleurodeles</taxon>
    </lineage>
</organism>
<evidence type="ECO:0000256" key="2">
    <source>
        <dbReference type="SAM" id="MobiDB-lite"/>
    </source>
</evidence>
<proteinExistence type="predicted"/>
<accession>A0AAV7TLA9</accession>
<gene>
    <name evidence="3" type="ORF">NDU88_002700</name>
</gene>
<evidence type="ECO:0000256" key="1">
    <source>
        <dbReference type="SAM" id="Coils"/>
    </source>
</evidence>
<protein>
    <submittedName>
        <fullName evidence="3">Uncharacterized protein</fullName>
    </submittedName>
</protein>
<dbReference type="AlphaFoldDB" id="A0AAV7TLA9"/>
<dbReference type="Gene3D" id="1.20.5.340">
    <property type="match status" value="1"/>
</dbReference>
<name>A0AAV7TLA9_PLEWA</name>
<keyword evidence="4" id="KW-1185">Reference proteome</keyword>
<keyword evidence="1" id="KW-0175">Coiled coil</keyword>
<evidence type="ECO:0000313" key="4">
    <source>
        <dbReference type="Proteomes" id="UP001066276"/>
    </source>
</evidence>
<evidence type="ECO:0000313" key="3">
    <source>
        <dbReference type="EMBL" id="KAJ1177445.1"/>
    </source>
</evidence>
<sequence>MGKTDTRQSSLRFDARKSAKQPTTEPAQLPNQENNTGKSPATEENKSVLHDIDLKIESLTQRIDVMKDRLDLQHTRITASEHRISDVENNHAQQDKMVKEMQGELHWIQLKNEDLEGASRGVIQQKQMIVARQICSGAG</sequence>
<feature type="region of interest" description="Disordered" evidence="2">
    <location>
        <begin position="1"/>
        <end position="47"/>
    </location>
</feature>
<reference evidence="3" key="1">
    <citation type="journal article" date="2022" name="bioRxiv">
        <title>Sequencing and chromosome-scale assembly of the giantPleurodeles waltlgenome.</title>
        <authorList>
            <person name="Brown T."/>
            <person name="Elewa A."/>
            <person name="Iarovenko S."/>
            <person name="Subramanian E."/>
            <person name="Araus A.J."/>
            <person name="Petzold A."/>
            <person name="Susuki M."/>
            <person name="Suzuki K.-i.T."/>
            <person name="Hayashi T."/>
            <person name="Toyoda A."/>
            <person name="Oliveira C."/>
            <person name="Osipova E."/>
            <person name="Leigh N.D."/>
            <person name="Simon A."/>
            <person name="Yun M.H."/>
        </authorList>
    </citation>
    <scope>NUCLEOTIDE SEQUENCE</scope>
    <source>
        <strain evidence="3">20211129_DDA</strain>
        <tissue evidence="3">Liver</tissue>
    </source>
</reference>
<comment type="caution">
    <text evidence="3">The sequence shown here is derived from an EMBL/GenBank/DDBJ whole genome shotgun (WGS) entry which is preliminary data.</text>
</comment>
<feature type="compositionally biased region" description="Polar residues" evidence="2">
    <location>
        <begin position="20"/>
        <end position="39"/>
    </location>
</feature>
<dbReference type="Proteomes" id="UP001066276">
    <property type="component" value="Chromosome 3_2"/>
</dbReference>